<gene>
    <name evidence="3" type="ORF">ANDA3_4131</name>
    <name evidence="1" type="ORF">ANDO1_3883</name>
    <name evidence="2" type="ORF">ANDO2_3788</name>
    <name evidence="5" type="ORF">ANT2_3898</name>
    <name evidence="7" type="ORF">ANT3_3900</name>
    <name evidence="4" type="ORF">BER1_3896</name>
    <name evidence="6" type="ORF">BER2_3867</name>
    <name evidence="8" type="ORF">DAR2_3982</name>
    <name evidence="9" type="ORF">DAR3_3663</name>
</gene>
<evidence type="ECO:0000313" key="2">
    <source>
        <dbReference type="EMBL" id="VFR29250.1"/>
    </source>
</evidence>
<evidence type="ECO:0000313" key="6">
    <source>
        <dbReference type="EMBL" id="VFR51195.1"/>
    </source>
</evidence>
<dbReference type="EMBL" id="CAADHZ010000003">
    <property type="protein sequence ID" value="VFR19628.1"/>
    <property type="molecule type" value="Genomic_DNA"/>
</dbReference>
<evidence type="ECO:0008006" key="10">
    <source>
        <dbReference type="Google" id="ProtNLM"/>
    </source>
</evidence>
<dbReference type="EMBL" id="CAADIE010000002">
    <property type="protein sequence ID" value="VFR33665.1"/>
    <property type="molecule type" value="Genomic_DNA"/>
</dbReference>
<accession>A0A484Q8C8</accession>
<dbReference type="EMBL" id="CAADIB010000009">
    <property type="protein sequence ID" value="VFR29250.1"/>
    <property type="molecule type" value="Genomic_DNA"/>
</dbReference>
<dbReference type="EMBL" id="CAADID010000009">
    <property type="protein sequence ID" value="VFR63062.1"/>
    <property type="molecule type" value="Genomic_DNA"/>
</dbReference>
<protein>
    <recommendedName>
        <fullName evidence="10">GTPase</fullName>
    </recommendedName>
</protein>
<sequence length="270" mass="30413">MDHQAIRQQLPQLVAGHLPRTARRFEYNIFDGQPKESTLGFRVDPKPFTGKVIAHTDEAIVVKIGPAKFAVLHRDLVTAVPDEGPKIDVQPYARRRFDWQRADTPEQVEERMSDGTTYTVTRLMLGSAPAKLPVAAPKCLELQQLIEQLEKLPAPDRHRTIAHMLVDAQASDFALVDPKPTDIIRTPPTISFNVATGKFEGRVSVVYLRADDAYAVELHRDGEVVERREEIYFDMLGDVLEHLIDDGTWCRIQVNPVPKTASQRPRPVAV</sequence>
<dbReference type="EMBL" id="CAADIJ010000024">
    <property type="protein sequence ID" value="VFR84325.1"/>
    <property type="molecule type" value="Genomic_DNA"/>
</dbReference>
<proteinExistence type="predicted"/>
<evidence type="ECO:0000313" key="1">
    <source>
        <dbReference type="EMBL" id="VFR19628.1"/>
    </source>
</evidence>
<dbReference type="EMBL" id="CAADIG010000004">
    <property type="protein sequence ID" value="VFR38576.1"/>
    <property type="molecule type" value="Genomic_DNA"/>
</dbReference>
<dbReference type="AlphaFoldDB" id="A0A484Q8C8"/>
<evidence type="ECO:0000313" key="9">
    <source>
        <dbReference type="EMBL" id="VFR84325.1"/>
    </source>
</evidence>
<dbReference type="EMBL" id="CAADIL010000012">
    <property type="protein sequence ID" value="VFR70015.1"/>
    <property type="molecule type" value="Genomic_DNA"/>
</dbReference>
<dbReference type="EMBL" id="CAADIH010000037">
    <property type="protein sequence ID" value="VFR51195.1"/>
    <property type="molecule type" value="Genomic_DNA"/>
</dbReference>
<reference evidence="4" key="1">
    <citation type="submission" date="2019-03" db="EMBL/GenBank/DDBJ databases">
        <authorList>
            <person name="Danneels B."/>
        </authorList>
    </citation>
    <scope>NUCLEOTIDE SEQUENCE</scope>
</reference>
<evidence type="ECO:0000313" key="3">
    <source>
        <dbReference type="EMBL" id="VFR30904.1"/>
    </source>
</evidence>
<evidence type="ECO:0000313" key="4">
    <source>
        <dbReference type="EMBL" id="VFR33665.1"/>
    </source>
</evidence>
<evidence type="ECO:0000313" key="8">
    <source>
        <dbReference type="EMBL" id="VFR70015.1"/>
    </source>
</evidence>
<evidence type="ECO:0000313" key="5">
    <source>
        <dbReference type="EMBL" id="VFR38576.1"/>
    </source>
</evidence>
<organism evidence="4">
    <name type="scientific">plant metagenome</name>
    <dbReference type="NCBI Taxonomy" id="1297885"/>
    <lineage>
        <taxon>unclassified sequences</taxon>
        <taxon>metagenomes</taxon>
        <taxon>organismal metagenomes</taxon>
    </lineage>
</organism>
<name>A0A484Q8C8_9ZZZZ</name>
<dbReference type="EMBL" id="CAADIC010000014">
    <property type="protein sequence ID" value="VFR30904.1"/>
    <property type="molecule type" value="Genomic_DNA"/>
</dbReference>
<evidence type="ECO:0000313" key="7">
    <source>
        <dbReference type="EMBL" id="VFR63062.1"/>
    </source>
</evidence>